<dbReference type="VEuPathDB" id="PiroplasmaDB:BBBOND_0400950"/>
<dbReference type="AlphaFoldDB" id="A0A061DAM6"/>
<dbReference type="KEGG" id="bbig:BBBOND_0400950"/>
<organism evidence="1 2">
    <name type="scientific">Babesia bigemina</name>
    <dbReference type="NCBI Taxonomy" id="5866"/>
    <lineage>
        <taxon>Eukaryota</taxon>
        <taxon>Sar</taxon>
        <taxon>Alveolata</taxon>
        <taxon>Apicomplexa</taxon>
        <taxon>Aconoidasida</taxon>
        <taxon>Piroplasmida</taxon>
        <taxon>Babesiidae</taxon>
        <taxon>Babesia</taxon>
    </lineage>
</organism>
<sequence length="59" mass="6509">MAINITHSVTNTSLNATSSQFNCGKEGVAKTTRRTRQLPSLLPITLHDHMEAFSPEEIL</sequence>
<dbReference type="GeneID" id="24566144"/>
<evidence type="ECO:0000313" key="2">
    <source>
        <dbReference type="Proteomes" id="UP000033188"/>
    </source>
</evidence>
<keyword evidence="2" id="KW-1185">Reference proteome</keyword>
<evidence type="ECO:0000313" key="1">
    <source>
        <dbReference type="EMBL" id="CDR97603.1"/>
    </source>
</evidence>
<dbReference type="Proteomes" id="UP000033188">
    <property type="component" value="Chromosome 4"/>
</dbReference>
<dbReference type="EMBL" id="LK391710">
    <property type="protein sequence ID" value="CDR97603.1"/>
    <property type="molecule type" value="Genomic_DNA"/>
</dbReference>
<proteinExistence type="predicted"/>
<name>A0A061DAM6_BABBI</name>
<dbReference type="RefSeq" id="XP_012769789.1">
    <property type="nucleotide sequence ID" value="XM_012914335.1"/>
</dbReference>
<reference evidence="2" key="1">
    <citation type="journal article" date="2014" name="Nucleic Acids Res.">
        <title>The evolutionary dynamics of variant antigen genes in Babesia reveal a history of genomic innovation underlying host-parasite interaction.</title>
        <authorList>
            <person name="Jackson A.P."/>
            <person name="Otto T.D."/>
            <person name="Darby A."/>
            <person name="Ramaprasad A."/>
            <person name="Xia D."/>
            <person name="Echaide I.E."/>
            <person name="Farber M."/>
            <person name="Gahlot S."/>
            <person name="Gamble J."/>
            <person name="Gupta D."/>
            <person name="Gupta Y."/>
            <person name="Jackson L."/>
            <person name="Malandrin L."/>
            <person name="Malas T.B."/>
            <person name="Moussa E."/>
            <person name="Nair M."/>
            <person name="Reid A.J."/>
            <person name="Sanders M."/>
            <person name="Sharma J."/>
            <person name="Tracey A."/>
            <person name="Quail M.A."/>
            <person name="Weir W."/>
            <person name="Wastling J.M."/>
            <person name="Hall N."/>
            <person name="Willadsen P."/>
            <person name="Lingelbach K."/>
            <person name="Shiels B."/>
            <person name="Tait A."/>
            <person name="Berriman M."/>
            <person name="Allred D.R."/>
            <person name="Pain A."/>
        </authorList>
    </citation>
    <scope>NUCLEOTIDE SEQUENCE [LARGE SCALE GENOMIC DNA]</scope>
    <source>
        <strain evidence="2">Bond</strain>
    </source>
</reference>
<gene>
    <name evidence="1" type="ORF">BBBOND_0400950</name>
</gene>
<protein>
    <submittedName>
        <fullName evidence="1">Uncharacterized protein</fullName>
    </submittedName>
</protein>
<accession>A0A061DAM6</accession>